<dbReference type="EC" id="3.1.21.3" evidence="2"/>
<organism evidence="2 3">
    <name type="scientific">Helicobacter fennelliae</name>
    <dbReference type="NCBI Taxonomy" id="215"/>
    <lineage>
        <taxon>Bacteria</taxon>
        <taxon>Pseudomonadati</taxon>
        <taxon>Campylobacterota</taxon>
        <taxon>Epsilonproteobacteria</taxon>
        <taxon>Campylobacterales</taxon>
        <taxon>Helicobacteraceae</taxon>
        <taxon>Helicobacter</taxon>
    </lineage>
</organism>
<keyword evidence="2" id="KW-0378">Hydrolase</keyword>
<accession>A0A2X3B9W5</accession>
<reference evidence="2 3" key="1">
    <citation type="submission" date="2018-06" db="EMBL/GenBank/DDBJ databases">
        <authorList>
            <consortium name="Pathogen Informatics"/>
            <person name="Doyle S."/>
        </authorList>
    </citation>
    <scope>NUCLEOTIDE SEQUENCE [LARGE SCALE GENOMIC DNA]</scope>
    <source>
        <strain evidence="2 3">NCTC13102</strain>
    </source>
</reference>
<dbReference type="Proteomes" id="UP000250166">
    <property type="component" value="Unassembled WGS sequence"/>
</dbReference>
<name>A0A2X3B9W5_9HELI</name>
<dbReference type="RefSeq" id="WP_023947514.1">
    <property type="nucleotide sequence ID" value="NZ_UAWL01000006.1"/>
</dbReference>
<dbReference type="AlphaFoldDB" id="A0A2X3B9W5"/>
<dbReference type="EMBL" id="UAWL01000006">
    <property type="protein sequence ID" value="SQB97373.1"/>
    <property type="molecule type" value="Genomic_DNA"/>
</dbReference>
<evidence type="ECO:0000313" key="3">
    <source>
        <dbReference type="Proteomes" id="UP000250166"/>
    </source>
</evidence>
<gene>
    <name evidence="2" type="primary">hsdR_2</name>
    <name evidence="2" type="ORF">NCTC13102_00104</name>
</gene>
<dbReference type="Pfam" id="PF12008">
    <property type="entry name" value="EcoR124_C"/>
    <property type="match status" value="1"/>
</dbReference>
<feature type="domain" description="Type I restriction enzyme R protein C-terminal" evidence="1">
    <location>
        <begin position="2"/>
        <end position="271"/>
    </location>
</feature>
<dbReference type="InterPro" id="IPR022625">
    <property type="entry name" value="TypeI_RM_Rsu_C"/>
</dbReference>
<protein>
    <submittedName>
        <fullName evidence="2">Type I restriction-modification system restriction enzyme</fullName>
        <ecNumber evidence="2">3.1.21.3</ecNumber>
    </submittedName>
</protein>
<sequence length="273" mass="32232">MLLKSFREYLEGYIDESGKEHKGYKELIHELKSNFKEPQNLQTIEEKKAFIKLFNEILKLNNVLSTFDEFEELEKEEELLTLCQKQDLQSAYLRICDEIKQTKEQEKTNINDDIVFEIELIKQVDINIDYILTLIAQNLHKDTTKELENIDKILDSSLKLRSKKDLIHAFISTFTPNSDNNSDTIQEQFTHFIATQKEKDLTQLIQQFNLNEKESKIFADNSFKNGYVEELGEDIEKTLPNDFGFFGEAGERRKEQKAKILQAFREFYEKYSL</sequence>
<evidence type="ECO:0000259" key="1">
    <source>
        <dbReference type="Pfam" id="PF12008"/>
    </source>
</evidence>
<evidence type="ECO:0000313" key="2">
    <source>
        <dbReference type="EMBL" id="SQB97373.1"/>
    </source>
</evidence>
<proteinExistence type="predicted"/>
<dbReference type="GO" id="GO:0009035">
    <property type="term" value="F:type I site-specific deoxyribonuclease activity"/>
    <property type="evidence" value="ECO:0007669"/>
    <property type="project" value="UniProtKB-EC"/>
</dbReference>
<dbReference type="Gene3D" id="1.20.58.2040">
    <property type="match status" value="1"/>
</dbReference>